<dbReference type="Pfam" id="PF08241">
    <property type="entry name" value="Methyltransf_11"/>
    <property type="match status" value="1"/>
</dbReference>
<protein>
    <submittedName>
        <fullName evidence="2">Class I SAM-dependent methyltransferase</fullName>
        <ecNumber evidence="2">2.1.1.-</ecNumber>
    </submittedName>
</protein>
<dbReference type="PANTHER" id="PTHR43591">
    <property type="entry name" value="METHYLTRANSFERASE"/>
    <property type="match status" value="1"/>
</dbReference>
<dbReference type="RefSeq" id="WP_284483078.1">
    <property type="nucleotide sequence ID" value="NZ_JASNJD010000024.1"/>
</dbReference>
<dbReference type="InterPro" id="IPR013216">
    <property type="entry name" value="Methyltransf_11"/>
</dbReference>
<dbReference type="CDD" id="cd02440">
    <property type="entry name" value="AdoMet_MTases"/>
    <property type="match status" value="1"/>
</dbReference>
<dbReference type="GO" id="GO:0008168">
    <property type="term" value="F:methyltransferase activity"/>
    <property type="evidence" value="ECO:0007669"/>
    <property type="project" value="UniProtKB-KW"/>
</dbReference>
<name>A0ABT7F718_9RHOB</name>
<dbReference type="SUPFAM" id="SSF53335">
    <property type="entry name" value="S-adenosyl-L-methionine-dependent methyltransferases"/>
    <property type="match status" value="1"/>
</dbReference>
<proteinExistence type="predicted"/>
<reference evidence="2 3" key="1">
    <citation type="submission" date="2023-05" db="EMBL/GenBank/DDBJ databases">
        <title>Pseudodonghicola sp. nov.</title>
        <authorList>
            <person name="Huang J."/>
        </authorList>
    </citation>
    <scope>NUCLEOTIDE SEQUENCE [LARGE SCALE GENOMIC DNA]</scope>
    <source>
        <strain evidence="2 3">IC7</strain>
    </source>
</reference>
<gene>
    <name evidence="2" type="ORF">QO033_22135</name>
</gene>
<comment type="caution">
    <text evidence="2">The sequence shown here is derived from an EMBL/GenBank/DDBJ whole genome shotgun (WGS) entry which is preliminary data.</text>
</comment>
<accession>A0ABT7F718</accession>
<keyword evidence="3" id="KW-1185">Reference proteome</keyword>
<sequence>MGAMEELSGKENGDLWGHAARNWAEAQEQTLAPVFDEVLRRTVKPSTSYLDLGCGAGMALAKARALGAAVAGLDASAALLDIARERVPSAELYLGDLEALPFADASFDVVTGFNSFQYAANPVRALEEAARVARPGATIVIVTWGEPEGMDAAQVVSAMKLVLPPPPQGAPGPFALSASERLQAFAEAGGLEPYEILDIESPWIYPDRETALRGLSSSGVAARAIRYSGQEAVDAAHAAAIAPFRQPDGSYRIGARFKAMCACPASS</sequence>
<keyword evidence="2" id="KW-0489">Methyltransferase</keyword>
<dbReference type="EC" id="2.1.1.-" evidence="2"/>
<dbReference type="EMBL" id="JASNJD010000024">
    <property type="protein sequence ID" value="MDK3020394.1"/>
    <property type="molecule type" value="Genomic_DNA"/>
</dbReference>
<evidence type="ECO:0000313" key="2">
    <source>
        <dbReference type="EMBL" id="MDK3020394.1"/>
    </source>
</evidence>
<evidence type="ECO:0000259" key="1">
    <source>
        <dbReference type="Pfam" id="PF08241"/>
    </source>
</evidence>
<keyword evidence="2" id="KW-0808">Transferase</keyword>
<dbReference type="GO" id="GO:0032259">
    <property type="term" value="P:methylation"/>
    <property type="evidence" value="ECO:0007669"/>
    <property type="project" value="UniProtKB-KW"/>
</dbReference>
<feature type="domain" description="Methyltransferase type 11" evidence="1">
    <location>
        <begin position="50"/>
        <end position="141"/>
    </location>
</feature>
<organism evidence="2 3">
    <name type="scientific">Pseudodonghicola flavimaris</name>
    <dbReference type="NCBI Taxonomy" id="3050036"/>
    <lineage>
        <taxon>Bacteria</taxon>
        <taxon>Pseudomonadati</taxon>
        <taxon>Pseudomonadota</taxon>
        <taxon>Alphaproteobacteria</taxon>
        <taxon>Rhodobacterales</taxon>
        <taxon>Paracoccaceae</taxon>
        <taxon>Pseudodonghicola</taxon>
    </lineage>
</organism>
<dbReference type="Proteomes" id="UP001243757">
    <property type="component" value="Unassembled WGS sequence"/>
</dbReference>
<dbReference type="Gene3D" id="3.40.50.150">
    <property type="entry name" value="Vaccinia Virus protein VP39"/>
    <property type="match status" value="1"/>
</dbReference>
<evidence type="ECO:0000313" key="3">
    <source>
        <dbReference type="Proteomes" id="UP001243757"/>
    </source>
</evidence>
<dbReference type="InterPro" id="IPR029063">
    <property type="entry name" value="SAM-dependent_MTases_sf"/>
</dbReference>